<dbReference type="Gene3D" id="3.40.50.1820">
    <property type="entry name" value="alpha/beta hydrolase"/>
    <property type="match status" value="1"/>
</dbReference>
<name>E0XS30_9DELT</name>
<dbReference type="InterPro" id="IPR001375">
    <property type="entry name" value="Peptidase_S9_cat"/>
</dbReference>
<evidence type="ECO:0000313" key="3">
    <source>
        <dbReference type="EMBL" id="ADI17221.1"/>
    </source>
</evidence>
<keyword evidence="3" id="KW-0378">Hydrolase</keyword>
<dbReference type="Pfam" id="PF12146">
    <property type="entry name" value="Hydrolase_4"/>
    <property type="match status" value="1"/>
</dbReference>
<reference evidence="3" key="1">
    <citation type="journal article" date="2011" name="Environ. Microbiol.">
        <title>Time-series analyses of Monterey Bay coastal microbial picoplankton using a 'genome proxy' microarray.</title>
        <authorList>
            <person name="Rich V.I."/>
            <person name="Pham V.D."/>
            <person name="Eppley J."/>
            <person name="Shi Y."/>
            <person name="DeLong E.F."/>
        </authorList>
    </citation>
    <scope>NUCLEOTIDE SEQUENCE</scope>
</reference>
<dbReference type="GO" id="GO:0008236">
    <property type="term" value="F:serine-type peptidase activity"/>
    <property type="evidence" value="ECO:0007669"/>
    <property type="project" value="InterPro"/>
</dbReference>
<sequence>MKTLIWIPFFSVSCLTLDPLLPFFRPIHCSDVSEKTCDPNHPEWDEADPVWDLACVPCDEPYDWSTEHPWRASTLDGDLTDIRVIPEEHVERLALAIQGAKDLDAYFIDSHGEVPEVAETTIVFNHGNFVGMEHYMPRVRFFYELGYNVYVWDYRGYGKSLPTEPPTLPEIMSDAKKAFLQAESLAPDPDKLIIYGMSIGGMPAGEMAATFRGCAQMFEAAYNSVTAKIETNMALSLPGSFLTSGLAENDVKLKDTKTPTLIMHSDADARVHIDEARRLYKKLPDSTPKEMVVIKNADHGMGGEYGGIPEQGLTAYGDIMMSFLEDNAPGCLTE</sequence>
<dbReference type="SUPFAM" id="SSF53474">
    <property type="entry name" value="alpha/beta-Hydrolases"/>
    <property type="match status" value="1"/>
</dbReference>
<dbReference type="InterPro" id="IPR029058">
    <property type="entry name" value="AB_hydrolase_fold"/>
</dbReference>
<proteinExistence type="predicted"/>
<accession>E0XS30</accession>
<dbReference type="GO" id="GO:0006508">
    <property type="term" value="P:proteolysis"/>
    <property type="evidence" value="ECO:0007669"/>
    <property type="project" value="InterPro"/>
</dbReference>
<dbReference type="InterPro" id="IPR022742">
    <property type="entry name" value="Hydrolase_4"/>
</dbReference>
<evidence type="ECO:0000259" key="2">
    <source>
        <dbReference type="Pfam" id="PF12146"/>
    </source>
</evidence>
<protein>
    <submittedName>
        <fullName evidence="3">Hydrolases of the alpha/beta superfamily</fullName>
    </submittedName>
</protein>
<dbReference type="PANTHER" id="PTHR12277:SF81">
    <property type="entry name" value="PROTEIN ABHD13"/>
    <property type="match status" value="1"/>
</dbReference>
<dbReference type="AlphaFoldDB" id="E0XS30"/>
<dbReference type="Pfam" id="PF00326">
    <property type="entry name" value="Peptidase_S9"/>
    <property type="match status" value="1"/>
</dbReference>
<dbReference type="EMBL" id="GU474857">
    <property type="protein sequence ID" value="ADI17221.1"/>
    <property type="molecule type" value="Genomic_DNA"/>
</dbReference>
<feature type="domain" description="Serine aminopeptidase S33" evidence="2">
    <location>
        <begin position="119"/>
        <end position="208"/>
    </location>
</feature>
<organism evidence="3">
    <name type="scientific">uncultured delta proteobacterium HF0070_10I02</name>
    <dbReference type="NCBI Taxonomy" id="710824"/>
    <lineage>
        <taxon>Bacteria</taxon>
        <taxon>Deltaproteobacteria</taxon>
        <taxon>environmental samples</taxon>
    </lineage>
</organism>
<feature type="domain" description="Peptidase S9 prolyl oligopeptidase catalytic" evidence="1">
    <location>
        <begin position="254"/>
        <end position="302"/>
    </location>
</feature>
<evidence type="ECO:0000259" key="1">
    <source>
        <dbReference type="Pfam" id="PF00326"/>
    </source>
</evidence>
<dbReference type="PANTHER" id="PTHR12277">
    <property type="entry name" value="ALPHA/BETA HYDROLASE DOMAIN-CONTAINING PROTEIN"/>
    <property type="match status" value="1"/>
</dbReference>